<comment type="caution">
    <text evidence="2">The sequence shown here is derived from an EMBL/GenBank/DDBJ whole genome shotgun (WGS) entry which is preliminary data.</text>
</comment>
<keyword evidence="1" id="KW-0472">Membrane</keyword>
<evidence type="ECO:0000313" key="2">
    <source>
        <dbReference type="EMBL" id="MBR8535954.1"/>
    </source>
</evidence>
<keyword evidence="1" id="KW-1133">Transmembrane helix</keyword>
<name>A0A941F4S8_9BACT</name>
<accession>A0A941F4S8</accession>
<keyword evidence="3" id="KW-1185">Reference proteome</keyword>
<dbReference type="EMBL" id="JAGTAR010000014">
    <property type="protein sequence ID" value="MBR8535954.1"/>
    <property type="molecule type" value="Genomic_DNA"/>
</dbReference>
<feature type="transmembrane region" description="Helical" evidence="1">
    <location>
        <begin position="6"/>
        <end position="26"/>
    </location>
</feature>
<gene>
    <name evidence="2" type="ORF">KDU71_10330</name>
</gene>
<sequence length="81" mass="9057">MMWPVLLLSVVLMGIVFVLMSIRILLQKNGKFPNTHIGGNKALNDKGIYCATTQDKLARKEAFNIKPLKLDGEYESQTTSC</sequence>
<dbReference type="Proteomes" id="UP000679220">
    <property type="component" value="Unassembled WGS sequence"/>
</dbReference>
<keyword evidence="1" id="KW-0812">Transmembrane</keyword>
<reference evidence="2" key="2">
    <citation type="submission" date="2021-04" db="EMBL/GenBank/DDBJ databases">
        <authorList>
            <person name="Zhang T."/>
            <person name="Zhang Y."/>
            <person name="Lu D."/>
            <person name="Zuo D."/>
            <person name="Du Z."/>
        </authorList>
    </citation>
    <scope>NUCLEOTIDE SEQUENCE</scope>
    <source>
        <strain evidence="2">JR1</strain>
    </source>
</reference>
<evidence type="ECO:0000256" key="1">
    <source>
        <dbReference type="SAM" id="Phobius"/>
    </source>
</evidence>
<organism evidence="2 3">
    <name type="scientific">Carboxylicivirga sediminis</name>
    <dbReference type="NCBI Taxonomy" id="2006564"/>
    <lineage>
        <taxon>Bacteria</taxon>
        <taxon>Pseudomonadati</taxon>
        <taxon>Bacteroidota</taxon>
        <taxon>Bacteroidia</taxon>
        <taxon>Marinilabiliales</taxon>
        <taxon>Marinilabiliaceae</taxon>
        <taxon>Carboxylicivirga</taxon>
    </lineage>
</organism>
<proteinExistence type="predicted"/>
<dbReference type="AlphaFoldDB" id="A0A941F4S8"/>
<reference evidence="2" key="1">
    <citation type="journal article" date="2018" name="Int. J. Syst. Evol. Microbiol.">
        <title>Carboxylicivirga sediminis sp. nov., isolated from coastal sediment.</title>
        <authorList>
            <person name="Wang F.Q."/>
            <person name="Ren L.H."/>
            <person name="Zou R.J."/>
            <person name="Sun Y.Z."/>
            <person name="Liu X.J."/>
            <person name="Jiang F."/>
            <person name="Liu L.J."/>
        </authorList>
    </citation>
    <scope>NUCLEOTIDE SEQUENCE</scope>
    <source>
        <strain evidence="2">JR1</strain>
    </source>
</reference>
<evidence type="ECO:0000313" key="3">
    <source>
        <dbReference type="Proteomes" id="UP000679220"/>
    </source>
</evidence>
<protein>
    <submittedName>
        <fullName evidence="2">Uncharacterized protein</fullName>
    </submittedName>
</protein>